<keyword evidence="9" id="KW-0833">Ubl conjugation pathway</keyword>
<feature type="domain" description="RING-type" evidence="16">
    <location>
        <begin position="65"/>
        <end position="108"/>
    </location>
</feature>
<accession>A0A0D3BWQ1</accession>
<comment type="subcellular location">
    <subcellularLocation>
        <location evidence="2">Membrane</location>
        <topology evidence="2">Single-pass membrane protein</topology>
    </subcellularLocation>
</comment>
<reference evidence="17 18" key="1">
    <citation type="journal article" date="2014" name="Genome Biol.">
        <title>Transcriptome and methylome profiling reveals relics of genome dominance in the mesopolyploid Brassica oleracea.</title>
        <authorList>
            <person name="Parkin I.A."/>
            <person name="Koh C."/>
            <person name="Tang H."/>
            <person name="Robinson S.J."/>
            <person name="Kagale S."/>
            <person name="Clarke W.E."/>
            <person name="Town C.D."/>
            <person name="Nixon J."/>
            <person name="Krishnakumar V."/>
            <person name="Bidwell S.L."/>
            <person name="Denoeud F."/>
            <person name="Belcram H."/>
            <person name="Links M.G."/>
            <person name="Just J."/>
            <person name="Clarke C."/>
            <person name="Bender T."/>
            <person name="Huebert T."/>
            <person name="Mason A.S."/>
            <person name="Pires J.C."/>
            <person name="Barker G."/>
            <person name="Moore J."/>
            <person name="Walley P.G."/>
            <person name="Manoli S."/>
            <person name="Batley J."/>
            <person name="Edwards D."/>
            <person name="Nelson M.N."/>
            <person name="Wang X."/>
            <person name="Paterson A.H."/>
            <person name="King G."/>
            <person name="Bancroft I."/>
            <person name="Chalhoub B."/>
            <person name="Sharpe A.G."/>
        </authorList>
    </citation>
    <scope>NUCLEOTIDE SEQUENCE</scope>
    <source>
        <strain evidence="17 18">cv. TO1000</strain>
    </source>
</reference>
<evidence type="ECO:0000313" key="18">
    <source>
        <dbReference type="Proteomes" id="UP000032141"/>
    </source>
</evidence>
<dbReference type="GO" id="GO:0016020">
    <property type="term" value="C:membrane"/>
    <property type="evidence" value="ECO:0007669"/>
    <property type="project" value="UniProtKB-SubCell"/>
</dbReference>
<dbReference type="Gene3D" id="3.30.40.10">
    <property type="entry name" value="Zinc/RING finger domain, C3HC4 (zinc finger)"/>
    <property type="match status" value="1"/>
</dbReference>
<organism evidence="17 18">
    <name type="scientific">Brassica oleracea var. oleracea</name>
    <dbReference type="NCBI Taxonomy" id="109376"/>
    <lineage>
        <taxon>Eukaryota</taxon>
        <taxon>Viridiplantae</taxon>
        <taxon>Streptophyta</taxon>
        <taxon>Embryophyta</taxon>
        <taxon>Tracheophyta</taxon>
        <taxon>Spermatophyta</taxon>
        <taxon>Magnoliopsida</taxon>
        <taxon>eudicotyledons</taxon>
        <taxon>Gunneridae</taxon>
        <taxon>Pentapetalae</taxon>
        <taxon>rosids</taxon>
        <taxon>malvids</taxon>
        <taxon>Brassicales</taxon>
        <taxon>Brassicaceae</taxon>
        <taxon>Brassiceae</taxon>
        <taxon>Brassica</taxon>
    </lineage>
</organism>
<protein>
    <recommendedName>
        <fullName evidence="4">RING-type E3 ubiquitin transferase</fullName>
        <ecNumber evidence="4">2.3.2.27</ecNumber>
    </recommendedName>
</protein>
<keyword evidence="11 15" id="KW-1133">Transmembrane helix</keyword>
<dbReference type="HOGENOM" id="CLU_1410624_0_0_1"/>
<comment type="pathway">
    <text evidence="3">Protein modification; protein ubiquitination.</text>
</comment>
<evidence type="ECO:0000256" key="2">
    <source>
        <dbReference type="ARBA" id="ARBA00004167"/>
    </source>
</evidence>
<reference evidence="17" key="2">
    <citation type="submission" date="2015-03" db="UniProtKB">
        <authorList>
            <consortium name="EnsemblPlants"/>
        </authorList>
    </citation>
    <scope>IDENTIFICATION</scope>
</reference>
<comment type="similarity">
    <text evidence="13">Belongs to the RING-type zinc finger family. ATL subfamily.</text>
</comment>
<dbReference type="AlphaFoldDB" id="A0A0D3BWQ1"/>
<evidence type="ECO:0000256" key="4">
    <source>
        <dbReference type="ARBA" id="ARBA00012483"/>
    </source>
</evidence>
<evidence type="ECO:0000256" key="14">
    <source>
        <dbReference type="PROSITE-ProRule" id="PRU00175"/>
    </source>
</evidence>
<evidence type="ECO:0000256" key="13">
    <source>
        <dbReference type="ARBA" id="ARBA00024209"/>
    </source>
</evidence>
<evidence type="ECO:0000259" key="16">
    <source>
        <dbReference type="PROSITE" id="PS50089"/>
    </source>
</evidence>
<feature type="transmembrane region" description="Helical" evidence="15">
    <location>
        <begin position="6"/>
        <end position="27"/>
    </location>
</feature>
<evidence type="ECO:0000256" key="7">
    <source>
        <dbReference type="ARBA" id="ARBA00022723"/>
    </source>
</evidence>
<dbReference type="GO" id="GO:0008270">
    <property type="term" value="F:zinc ion binding"/>
    <property type="evidence" value="ECO:0007669"/>
    <property type="project" value="UniProtKB-KW"/>
</dbReference>
<evidence type="ECO:0000256" key="10">
    <source>
        <dbReference type="ARBA" id="ARBA00022833"/>
    </source>
</evidence>
<dbReference type="EC" id="2.3.2.27" evidence="4"/>
<proteinExistence type="inferred from homology"/>
<dbReference type="Pfam" id="PF13639">
    <property type="entry name" value="zf-RING_2"/>
    <property type="match status" value="1"/>
</dbReference>
<evidence type="ECO:0000256" key="15">
    <source>
        <dbReference type="SAM" id="Phobius"/>
    </source>
</evidence>
<dbReference type="SMART" id="SM00184">
    <property type="entry name" value="RING"/>
    <property type="match status" value="1"/>
</dbReference>
<dbReference type="EnsemblPlants" id="Bo4g106200.1">
    <property type="protein sequence ID" value="Bo4g106200.1"/>
    <property type="gene ID" value="Bo4g106200"/>
</dbReference>
<evidence type="ECO:0000256" key="6">
    <source>
        <dbReference type="ARBA" id="ARBA00022692"/>
    </source>
</evidence>
<dbReference type="eggNOG" id="KOG0800">
    <property type="taxonomic scope" value="Eukaryota"/>
</dbReference>
<dbReference type="STRING" id="109376.A0A0D3BWQ1"/>
<keyword evidence="7" id="KW-0479">Metal-binding</keyword>
<sequence>MMYAQTVFRFCECITVSILVVSFLRLFSKLAIFIVTRPWRRYRTFTFRSSQWIKAVNKHSSPLYCAVCLQEAEEGDKMRRLTICRHCFHADCIDPWLGEMSSTCPLCRAEVPPLPPVNPLLLLKNSSVPSEVAPLVIDDHRPVDKWSNVGSIVFKDVQVNNKADADTLLLNIRFHSQVHMNNCNQDSQTLSRS</sequence>
<keyword evidence="6 15" id="KW-0812">Transmembrane</keyword>
<evidence type="ECO:0000256" key="11">
    <source>
        <dbReference type="ARBA" id="ARBA00022989"/>
    </source>
</evidence>
<name>A0A0D3BWQ1_BRAOL</name>
<dbReference type="GO" id="GO:0016567">
    <property type="term" value="P:protein ubiquitination"/>
    <property type="evidence" value="ECO:0007669"/>
    <property type="project" value="UniProtKB-UniPathway"/>
</dbReference>
<dbReference type="Proteomes" id="UP000032141">
    <property type="component" value="Chromosome C4"/>
</dbReference>
<keyword evidence="8 14" id="KW-0863">Zinc-finger</keyword>
<dbReference type="OMA" id="YAQTVFR"/>
<evidence type="ECO:0000256" key="12">
    <source>
        <dbReference type="ARBA" id="ARBA00023136"/>
    </source>
</evidence>
<dbReference type="GO" id="GO:0061630">
    <property type="term" value="F:ubiquitin protein ligase activity"/>
    <property type="evidence" value="ECO:0007669"/>
    <property type="project" value="UniProtKB-EC"/>
</dbReference>
<evidence type="ECO:0000256" key="3">
    <source>
        <dbReference type="ARBA" id="ARBA00004906"/>
    </source>
</evidence>
<dbReference type="PANTHER" id="PTHR45768">
    <property type="entry name" value="E3 UBIQUITIN-PROTEIN LIGASE RNF13-LIKE"/>
    <property type="match status" value="1"/>
</dbReference>
<dbReference type="InterPro" id="IPR013083">
    <property type="entry name" value="Znf_RING/FYVE/PHD"/>
</dbReference>
<evidence type="ECO:0000313" key="17">
    <source>
        <dbReference type="EnsemblPlants" id="Bo4g106200.1"/>
    </source>
</evidence>
<evidence type="ECO:0000256" key="1">
    <source>
        <dbReference type="ARBA" id="ARBA00000900"/>
    </source>
</evidence>
<dbReference type="PANTHER" id="PTHR45768:SF18">
    <property type="entry name" value="RING-H2 FINGER PROTEIN ATL47-RELATED"/>
    <property type="match status" value="1"/>
</dbReference>
<dbReference type="UniPathway" id="UPA00143"/>
<keyword evidence="12 15" id="KW-0472">Membrane</keyword>
<comment type="catalytic activity">
    <reaction evidence="1">
        <text>S-ubiquitinyl-[E2 ubiquitin-conjugating enzyme]-L-cysteine + [acceptor protein]-L-lysine = [E2 ubiquitin-conjugating enzyme]-L-cysteine + N(6)-ubiquitinyl-[acceptor protein]-L-lysine.</text>
        <dbReference type="EC" id="2.3.2.27"/>
    </reaction>
</comment>
<dbReference type="SUPFAM" id="SSF57850">
    <property type="entry name" value="RING/U-box"/>
    <property type="match status" value="1"/>
</dbReference>
<keyword evidence="18" id="KW-1185">Reference proteome</keyword>
<evidence type="ECO:0000256" key="9">
    <source>
        <dbReference type="ARBA" id="ARBA00022786"/>
    </source>
</evidence>
<keyword evidence="5" id="KW-0808">Transferase</keyword>
<evidence type="ECO:0000256" key="8">
    <source>
        <dbReference type="ARBA" id="ARBA00022771"/>
    </source>
</evidence>
<dbReference type="InterPro" id="IPR001841">
    <property type="entry name" value="Znf_RING"/>
</dbReference>
<dbReference type="PROSITE" id="PS50089">
    <property type="entry name" value="ZF_RING_2"/>
    <property type="match status" value="1"/>
</dbReference>
<dbReference type="Gramene" id="Bo4g106200.1">
    <property type="protein sequence ID" value="Bo4g106200.1"/>
    <property type="gene ID" value="Bo4g106200"/>
</dbReference>
<keyword evidence="10" id="KW-0862">Zinc</keyword>
<evidence type="ECO:0000256" key="5">
    <source>
        <dbReference type="ARBA" id="ARBA00022679"/>
    </source>
</evidence>